<dbReference type="SUPFAM" id="SSF63411">
    <property type="entry name" value="LuxS/MPP-like metallohydrolase"/>
    <property type="match status" value="4"/>
</dbReference>
<keyword evidence="2" id="KW-0645">Protease</keyword>
<name>A0A3A1P5X0_9SPHN</name>
<keyword evidence="6" id="KW-0732">Signal</keyword>
<dbReference type="GO" id="GO:0006508">
    <property type="term" value="P:proteolysis"/>
    <property type="evidence" value="ECO:0007669"/>
    <property type="project" value="UniProtKB-KW"/>
</dbReference>
<dbReference type="Pfam" id="PF05193">
    <property type="entry name" value="Peptidase_M16_C"/>
    <property type="match status" value="2"/>
</dbReference>
<evidence type="ECO:0000313" key="10">
    <source>
        <dbReference type="Proteomes" id="UP000265366"/>
    </source>
</evidence>
<dbReference type="InterPro" id="IPR007863">
    <property type="entry name" value="Peptidase_M16_C"/>
</dbReference>
<dbReference type="InterPro" id="IPR011765">
    <property type="entry name" value="Pept_M16_N"/>
</dbReference>
<evidence type="ECO:0000256" key="2">
    <source>
        <dbReference type="ARBA" id="ARBA00022670"/>
    </source>
</evidence>
<dbReference type="GO" id="GO:0046872">
    <property type="term" value="F:metal ion binding"/>
    <property type="evidence" value="ECO:0007669"/>
    <property type="project" value="InterPro"/>
</dbReference>
<comment type="caution">
    <text evidence="9">The sequence shown here is derived from an EMBL/GenBank/DDBJ whole genome shotgun (WGS) entry which is preliminary data.</text>
</comment>
<dbReference type="RefSeq" id="WP_119592845.1">
    <property type="nucleotide sequence ID" value="NZ_QXFM01000093.1"/>
</dbReference>
<feature type="domain" description="Peptidase M16 C-terminal" evidence="8">
    <location>
        <begin position="240"/>
        <end position="427"/>
    </location>
</feature>
<evidence type="ECO:0000256" key="5">
    <source>
        <dbReference type="ARBA" id="ARBA00023049"/>
    </source>
</evidence>
<feature type="domain" description="Peptidase M16 N-terminal" evidence="7">
    <location>
        <begin position="89"/>
        <end position="202"/>
    </location>
</feature>
<keyword evidence="10" id="KW-1185">Reference proteome</keyword>
<evidence type="ECO:0000313" key="9">
    <source>
        <dbReference type="EMBL" id="RIV86097.1"/>
    </source>
</evidence>
<dbReference type="InterPro" id="IPR011249">
    <property type="entry name" value="Metalloenz_LuxS/M16"/>
</dbReference>
<evidence type="ECO:0000256" key="4">
    <source>
        <dbReference type="ARBA" id="ARBA00022833"/>
    </source>
</evidence>
<keyword evidence="3" id="KW-0378">Hydrolase</keyword>
<dbReference type="PANTHER" id="PTHR43690">
    <property type="entry name" value="NARDILYSIN"/>
    <property type="match status" value="1"/>
</dbReference>
<dbReference type="OrthoDB" id="9811314at2"/>
<keyword evidence="4" id="KW-0862">Zinc</keyword>
<sequence>MSILLRCVRALAPFAFVAPLIAPAAAQAQAGAYCTIRANPGEDTPQYARPDDPWIFRGTDIPIDDEWLMGELPNGVRYAVRQNGVPPCQASFRVAIDAGSLNEEDSERGFAHLLEHMTFRQSRDFGPGEAIPYFQRLGASLGADTNASTGPTQTVYKLDLPNADRAKLSDSVRLFAGMIQAPTLSKDNLTADLPIVLAEMRDGAGANRRIGEATQSTFFAGQRLSVRNPIGTLATLQGATEQSVRAFHDRWYRPENAVVVLVADADPQVLAAMIEREFKDWKVAGKPAEAPDFGDPVAPANALPGADGVPVGEATVIVEPGQARAVNYAIMRPWVEVTDNIEYNRGVLLNQLAAGIVNRRLENRARAGGHYLYAQVSQQKVARSVDGTYVALAPLDEDWEAALTDVRSVIADALAEPPSQAEIDRVVADFDIAFVNGVEQARIQAGSQLADTLVGAVEIREAVASPQTFLDVFRSMKDRFTPDQLLQATRGLFEGDVVRAIMLTPEQGEATADELRAALAAPVAASDVARDDGSSIDFADLPAIGEPAPPAQRAELGVFDTEALAFDNGVRAMLFSRDNEPGRVTVRVRFGAGWRGFNDDEAAYAQLGQVALINSGIGPLRQNDLDKLASGRKLGFQFRIDDGTFVFEGATRQEDLADQLYLFAAKLAMPSWDEAPLARAKASARLAYASYGADPSGVLNRDLDWLLRNRDPRFATADPAAIADVTPEQFRAVWERLLAQGPVEVDVFGDIDREATVAALSRTFGALAPRPALPDEVASRPVSFPAANAEPLVLTHGGDADQAAAVIAWPTGGGSAGLSQSRKLDLLGQIFSIRLLDNLRERMGAAYSPIVNSTWPKDVQTGGMIFALVQIEPAQVPGFFEEAQSIAADLAANGPTADELARVVEPMKQYISRAQTGHTFWLNQLEGATFDPQRLMALNTLWSDYAEATPEEIQALAERYLVGHGGFKVAVMPATAAPSAAPAGR</sequence>
<dbReference type="GO" id="GO:0008237">
    <property type="term" value="F:metallopeptidase activity"/>
    <property type="evidence" value="ECO:0007669"/>
    <property type="project" value="UniProtKB-KW"/>
</dbReference>
<keyword evidence="5" id="KW-0482">Metalloprotease</keyword>
<evidence type="ECO:0000256" key="3">
    <source>
        <dbReference type="ARBA" id="ARBA00022801"/>
    </source>
</evidence>
<dbReference type="InterPro" id="IPR050626">
    <property type="entry name" value="Peptidase_M16"/>
</dbReference>
<feature type="signal peptide" evidence="6">
    <location>
        <begin position="1"/>
        <end position="28"/>
    </location>
</feature>
<accession>A0A3A1P5X0</accession>
<dbReference type="Pfam" id="PF00675">
    <property type="entry name" value="Peptidase_M16"/>
    <property type="match status" value="1"/>
</dbReference>
<proteinExistence type="inferred from homology"/>
<dbReference type="Proteomes" id="UP000265366">
    <property type="component" value="Unassembled WGS sequence"/>
</dbReference>
<reference evidence="9 10" key="1">
    <citation type="submission" date="2018-08" db="EMBL/GenBank/DDBJ databases">
        <title>Erythrobacter zhengii sp.nov., a bacterium isolated from deep-sea sediment.</title>
        <authorList>
            <person name="Fang C."/>
            <person name="Wu Y.-H."/>
            <person name="Sun C."/>
            <person name="Wang H."/>
            <person name="Cheng H."/>
            <person name="Meng F.-X."/>
            <person name="Wang C.-S."/>
            <person name="Xu X.-W."/>
        </authorList>
    </citation>
    <scope>NUCLEOTIDE SEQUENCE [LARGE SCALE GENOMIC DNA]</scope>
    <source>
        <strain evidence="9 10">CCTCC AB 2015396</strain>
    </source>
</reference>
<dbReference type="PANTHER" id="PTHR43690:SF34">
    <property type="entry name" value="ZINC PROTEASE PQQL-LIKE"/>
    <property type="match status" value="1"/>
</dbReference>
<feature type="domain" description="Peptidase M16 C-terminal" evidence="8">
    <location>
        <begin position="724"/>
        <end position="905"/>
    </location>
</feature>
<evidence type="ECO:0000256" key="1">
    <source>
        <dbReference type="ARBA" id="ARBA00007261"/>
    </source>
</evidence>
<dbReference type="AlphaFoldDB" id="A0A3A1P5X0"/>
<feature type="chain" id="PRO_5017290258" evidence="6">
    <location>
        <begin position="29"/>
        <end position="985"/>
    </location>
</feature>
<comment type="similarity">
    <text evidence="1">Belongs to the peptidase M16 family.</text>
</comment>
<dbReference type="Gene3D" id="3.30.830.10">
    <property type="entry name" value="Metalloenzyme, LuxS/M16 peptidase-like"/>
    <property type="match status" value="4"/>
</dbReference>
<dbReference type="EMBL" id="QXFM01000093">
    <property type="protein sequence ID" value="RIV86097.1"/>
    <property type="molecule type" value="Genomic_DNA"/>
</dbReference>
<organism evidence="9 10">
    <name type="scientific">Aurantiacibacter xanthus</name>
    <dbReference type="NCBI Taxonomy" id="1784712"/>
    <lineage>
        <taxon>Bacteria</taxon>
        <taxon>Pseudomonadati</taxon>
        <taxon>Pseudomonadota</taxon>
        <taxon>Alphaproteobacteria</taxon>
        <taxon>Sphingomonadales</taxon>
        <taxon>Erythrobacteraceae</taxon>
        <taxon>Aurantiacibacter</taxon>
    </lineage>
</organism>
<protein>
    <submittedName>
        <fullName evidence="9">Insulinase family protein</fullName>
    </submittedName>
</protein>
<evidence type="ECO:0000256" key="6">
    <source>
        <dbReference type="SAM" id="SignalP"/>
    </source>
</evidence>
<gene>
    <name evidence="9" type="ORF">D2V17_10075</name>
</gene>
<evidence type="ECO:0000259" key="7">
    <source>
        <dbReference type="Pfam" id="PF00675"/>
    </source>
</evidence>
<evidence type="ECO:0000259" key="8">
    <source>
        <dbReference type="Pfam" id="PF05193"/>
    </source>
</evidence>